<protein>
    <submittedName>
        <fullName evidence="2">Uncharacterized protein</fullName>
    </submittedName>
</protein>
<feature type="compositionally biased region" description="Polar residues" evidence="1">
    <location>
        <begin position="423"/>
        <end position="449"/>
    </location>
</feature>
<accession>A0A5N6XPH2</accession>
<feature type="compositionally biased region" description="Basic and acidic residues" evidence="1">
    <location>
        <begin position="379"/>
        <end position="389"/>
    </location>
</feature>
<organism evidence="2">
    <name type="scientific">Aspergillus arachidicola</name>
    <dbReference type="NCBI Taxonomy" id="656916"/>
    <lineage>
        <taxon>Eukaryota</taxon>
        <taxon>Fungi</taxon>
        <taxon>Dikarya</taxon>
        <taxon>Ascomycota</taxon>
        <taxon>Pezizomycotina</taxon>
        <taxon>Eurotiomycetes</taxon>
        <taxon>Eurotiomycetidae</taxon>
        <taxon>Eurotiales</taxon>
        <taxon>Aspergillaceae</taxon>
        <taxon>Aspergillus</taxon>
        <taxon>Aspergillus subgen. Circumdati</taxon>
    </lineage>
</organism>
<dbReference type="Proteomes" id="UP000325558">
    <property type="component" value="Unassembled WGS sequence"/>
</dbReference>
<feature type="compositionally biased region" description="Polar residues" evidence="1">
    <location>
        <begin position="456"/>
        <end position="467"/>
    </location>
</feature>
<evidence type="ECO:0000256" key="1">
    <source>
        <dbReference type="SAM" id="MobiDB-lite"/>
    </source>
</evidence>
<feature type="compositionally biased region" description="Basic and acidic residues" evidence="1">
    <location>
        <begin position="399"/>
        <end position="417"/>
    </location>
</feature>
<feature type="region of interest" description="Disordered" evidence="1">
    <location>
        <begin position="342"/>
        <end position="467"/>
    </location>
</feature>
<reference evidence="2" key="1">
    <citation type="submission" date="2019-04" db="EMBL/GenBank/DDBJ databases">
        <title>Friends and foes A comparative genomics study of 23 Aspergillus species from section Flavi.</title>
        <authorList>
            <consortium name="DOE Joint Genome Institute"/>
            <person name="Kjaerbolling I."/>
            <person name="Vesth T."/>
            <person name="Frisvad J.C."/>
            <person name="Nybo J.L."/>
            <person name="Theobald S."/>
            <person name="Kildgaard S."/>
            <person name="Isbrandt T."/>
            <person name="Kuo A."/>
            <person name="Sato A."/>
            <person name="Lyhne E.K."/>
            <person name="Kogle M.E."/>
            <person name="Wiebenga A."/>
            <person name="Kun R.S."/>
            <person name="Lubbers R.J."/>
            <person name="Makela M.R."/>
            <person name="Barry K."/>
            <person name="Chovatia M."/>
            <person name="Clum A."/>
            <person name="Daum C."/>
            <person name="Haridas S."/>
            <person name="He G."/>
            <person name="LaButti K."/>
            <person name="Lipzen A."/>
            <person name="Mondo S."/>
            <person name="Riley R."/>
            <person name="Salamov A."/>
            <person name="Simmons B.A."/>
            <person name="Magnuson J.K."/>
            <person name="Henrissat B."/>
            <person name="Mortensen U.H."/>
            <person name="Larsen T.O."/>
            <person name="Devries R.P."/>
            <person name="Grigoriev I.V."/>
            <person name="Machida M."/>
            <person name="Baker S.E."/>
            <person name="Andersen M.R."/>
        </authorList>
    </citation>
    <scope>NUCLEOTIDE SEQUENCE</scope>
    <source>
        <strain evidence="2">CBS 117612</strain>
    </source>
</reference>
<proteinExistence type="predicted"/>
<name>A0A5N6XPH2_9EURO</name>
<evidence type="ECO:0000313" key="2">
    <source>
        <dbReference type="EMBL" id="KAE8334236.1"/>
    </source>
</evidence>
<gene>
    <name evidence="2" type="ORF">BDV24DRAFT_170394</name>
</gene>
<dbReference type="OrthoDB" id="4510989at2759"/>
<sequence length="612" mass="69629">MEISVARHLADCVLDACARAQAGGKVLLEDDFLDENDDIKQDAIRLLKFIQGSQNRVDRVATETSKIVLHRDLEPYINKWGKEPQIFGSINSDISTGAKIPFLVQIFRLACNTKESVIETVRSRFYYVFWYRVYQFYAEKIGTHHDIHTVISMYIVQGGLSEFTEENIRGELVRWVKYGERFELLVRDLGSPRVLFLLPFEYGEIFWLEKVPKSSGQRRDNLIRSLHGRLHNTDEDEANQTHIHNIATAVLEYHCNAMEDEFDMPYILSICAASRKRKYCGREMDTKANKVHKPTHKNNELYDLGKARLQNTEATGSIVNGQALQNQHYFLKFPTVVQVKDSSKSSQTEQALSKPQRTVKNLDTMGKQSTKDAGNAHECASRDTSRLSHLDTLPQSENQDPKACDIRKDTEYRHSETYRAMNKDSSITSRQTEQPASASKNDSDANMTDTPFAPFTINTPNPRDSNPSYQPYFDPSIHMESAPKAYNNILPSLRSSKYAETPQITLDMNGAPQLNASTDSAQSLPEGFFDPSSYKRAAGRSYNNTIRTSINQSTFIQDLKTASRDTSQINTTDIDHRQVSQGLTEKFFDPSFYYMQAVDTPYDDSLGHSIYT</sequence>
<dbReference type="AlphaFoldDB" id="A0A5N6XPH2"/>
<dbReference type="EMBL" id="ML737323">
    <property type="protein sequence ID" value="KAE8334236.1"/>
    <property type="molecule type" value="Genomic_DNA"/>
</dbReference>
<feature type="compositionally biased region" description="Polar residues" evidence="1">
    <location>
        <begin position="348"/>
        <end position="372"/>
    </location>
</feature>